<keyword evidence="12" id="KW-0732">Signal</keyword>
<comment type="caution">
    <text evidence="14">The sequence shown here is derived from an EMBL/GenBank/DDBJ whole genome shotgun (WGS) entry which is preliminary data.</text>
</comment>
<evidence type="ECO:0000256" key="5">
    <source>
        <dbReference type="ARBA" id="ARBA00023065"/>
    </source>
</evidence>
<dbReference type="Gene3D" id="3.30.1330.60">
    <property type="entry name" value="OmpA-like domain"/>
    <property type="match status" value="1"/>
</dbReference>
<proteinExistence type="inferred from homology"/>
<keyword evidence="2" id="KW-0813">Transport</keyword>
<evidence type="ECO:0000256" key="11">
    <source>
        <dbReference type="RuleBase" id="RU003859"/>
    </source>
</evidence>
<feature type="domain" description="OmpA-like" evidence="13">
    <location>
        <begin position="216"/>
        <end position="340"/>
    </location>
</feature>
<dbReference type="InterPro" id="IPR050330">
    <property type="entry name" value="Bact_OuterMem_StrucFunc"/>
</dbReference>
<dbReference type="EMBL" id="STGJ01000001">
    <property type="protein sequence ID" value="TIC87207.1"/>
    <property type="molecule type" value="Genomic_DNA"/>
</dbReference>
<dbReference type="InterPro" id="IPR006664">
    <property type="entry name" value="OMP_bac"/>
</dbReference>
<evidence type="ECO:0000313" key="14">
    <source>
        <dbReference type="EMBL" id="TIC87207.1"/>
    </source>
</evidence>
<protein>
    <submittedName>
        <fullName evidence="14">Porin OmpA</fullName>
    </submittedName>
</protein>
<evidence type="ECO:0000256" key="7">
    <source>
        <dbReference type="ARBA" id="ARBA00023136"/>
    </source>
</evidence>
<evidence type="ECO:0000256" key="1">
    <source>
        <dbReference type="ARBA" id="ARBA00004571"/>
    </source>
</evidence>
<dbReference type="PRINTS" id="PR01022">
    <property type="entry name" value="OUTRMMBRANEA"/>
</dbReference>
<dbReference type="GO" id="GO:0046930">
    <property type="term" value="C:pore complex"/>
    <property type="evidence" value="ECO:0007669"/>
    <property type="project" value="UniProtKB-KW"/>
</dbReference>
<keyword evidence="15" id="KW-1185">Reference proteome</keyword>
<dbReference type="SUPFAM" id="SSF56925">
    <property type="entry name" value="OMPA-like"/>
    <property type="match status" value="1"/>
</dbReference>
<dbReference type="InterPro" id="IPR011250">
    <property type="entry name" value="OMP/PagP_B-barrel"/>
</dbReference>
<keyword evidence="9" id="KW-0998">Cell outer membrane</keyword>
<keyword evidence="8" id="KW-1015">Disulfide bond</keyword>
<dbReference type="Gene3D" id="2.40.160.20">
    <property type="match status" value="1"/>
</dbReference>
<dbReference type="InterPro" id="IPR036737">
    <property type="entry name" value="OmpA-like_sf"/>
</dbReference>
<dbReference type="NCBIfam" id="NF008071">
    <property type="entry name" value="PRK10808.1"/>
    <property type="match status" value="1"/>
</dbReference>
<keyword evidence="7 10" id="KW-0472">Membrane</keyword>
<evidence type="ECO:0000256" key="6">
    <source>
        <dbReference type="ARBA" id="ARBA00023114"/>
    </source>
</evidence>
<keyword evidence="5" id="KW-0406">Ion transport</keyword>
<dbReference type="CDD" id="cd07185">
    <property type="entry name" value="OmpA_C-like"/>
    <property type="match status" value="1"/>
</dbReference>
<evidence type="ECO:0000313" key="15">
    <source>
        <dbReference type="Proteomes" id="UP000308891"/>
    </source>
</evidence>
<dbReference type="RefSeq" id="WP_136551218.1">
    <property type="nucleotide sequence ID" value="NZ_STGJ01000001.1"/>
</dbReference>
<dbReference type="AlphaFoldDB" id="A0A4T0V743"/>
<keyword evidence="6" id="KW-0626">Porin</keyword>
<dbReference type="OrthoDB" id="5360144at2"/>
<organism evidence="14 15">
    <name type="scientific">Crenobacter intestini</name>
    <dbReference type="NCBI Taxonomy" id="2563443"/>
    <lineage>
        <taxon>Bacteria</taxon>
        <taxon>Pseudomonadati</taxon>
        <taxon>Pseudomonadota</taxon>
        <taxon>Betaproteobacteria</taxon>
        <taxon>Neisseriales</taxon>
        <taxon>Neisseriaceae</taxon>
        <taxon>Crenobacter</taxon>
    </lineage>
</organism>
<keyword evidence="3" id="KW-1134">Transmembrane beta strand</keyword>
<comment type="similarity">
    <text evidence="11">Belongs to the outer membrane OOP (TC 1.B.6) superfamily.</text>
</comment>
<reference evidence="14 15" key="1">
    <citation type="submission" date="2019-04" db="EMBL/GenBank/DDBJ databases">
        <title>Crenobacter sp. nov.</title>
        <authorList>
            <person name="Shi S."/>
        </authorList>
    </citation>
    <scope>NUCLEOTIDE SEQUENCE [LARGE SCALE GENOMIC DNA]</scope>
    <source>
        <strain evidence="14 15">GY 70310</strain>
    </source>
</reference>
<dbReference type="Pfam" id="PF01389">
    <property type="entry name" value="OmpA_membrane"/>
    <property type="match status" value="1"/>
</dbReference>
<dbReference type="SUPFAM" id="SSF103088">
    <property type="entry name" value="OmpA-like"/>
    <property type="match status" value="1"/>
</dbReference>
<dbReference type="GO" id="GO:0015288">
    <property type="term" value="F:porin activity"/>
    <property type="evidence" value="ECO:0007669"/>
    <property type="project" value="UniProtKB-KW"/>
</dbReference>
<gene>
    <name evidence="14" type="primary">ompA</name>
    <name evidence="14" type="ORF">E5K04_01965</name>
</gene>
<dbReference type="GO" id="GO:0009279">
    <property type="term" value="C:cell outer membrane"/>
    <property type="evidence" value="ECO:0007669"/>
    <property type="project" value="UniProtKB-SubCell"/>
</dbReference>
<feature type="signal peptide" evidence="12">
    <location>
        <begin position="1"/>
        <end position="23"/>
    </location>
</feature>
<evidence type="ECO:0000256" key="2">
    <source>
        <dbReference type="ARBA" id="ARBA00022448"/>
    </source>
</evidence>
<dbReference type="PRINTS" id="PR01021">
    <property type="entry name" value="OMPADOMAIN"/>
</dbReference>
<comment type="subcellular location">
    <subcellularLocation>
        <location evidence="1">Cell outer membrane</location>
        <topology evidence="1">Multi-pass membrane protein</topology>
    </subcellularLocation>
</comment>
<dbReference type="InterPro" id="IPR002368">
    <property type="entry name" value="OmpA"/>
</dbReference>
<evidence type="ECO:0000259" key="13">
    <source>
        <dbReference type="PROSITE" id="PS51123"/>
    </source>
</evidence>
<evidence type="ECO:0000256" key="12">
    <source>
        <dbReference type="SAM" id="SignalP"/>
    </source>
</evidence>
<dbReference type="InterPro" id="IPR006665">
    <property type="entry name" value="OmpA-like"/>
</dbReference>
<keyword evidence="4" id="KW-0812">Transmembrane</keyword>
<dbReference type="InterPro" id="IPR000498">
    <property type="entry name" value="OmpA-like_TM_dom"/>
</dbReference>
<evidence type="ECO:0000256" key="8">
    <source>
        <dbReference type="ARBA" id="ARBA00023157"/>
    </source>
</evidence>
<evidence type="ECO:0000256" key="9">
    <source>
        <dbReference type="ARBA" id="ARBA00023237"/>
    </source>
</evidence>
<dbReference type="PANTHER" id="PTHR30329">
    <property type="entry name" value="STATOR ELEMENT OF FLAGELLAR MOTOR COMPLEX"/>
    <property type="match status" value="1"/>
</dbReference>
<dbReference type="GO" id="GO:0006811">
    <property type="term" value="P:monoatomic ion transport"/>
    <property type="evidence" value="ECO:0007669"/>
    <property type="project" value="UniProtKB-KW"/>
</dbReference>
<evidence type="ECO:0000256" key="10">
    <source>
        <dbReference type="PROSITE-ProRule" id="PRU00473"/>
    </source>
</evidence>
<evidence type="ECO:0000256" key="4">
    <source>
        <dbReference type="ARBA" id="ARBA00022692"/>
    </source>
</evidence>
<dbReference type="Pfam" id="PF00691">
    <property type="entry name" value="OmpA"/>
    <property type="match status" value="1"/>
</dbReference>
<dbReference type="PANTHER" id="PTHR30329:SF21">
    <property type="entry name" value="LIPOPROTEIN YIAD-RELATED"/>
    <property type="match status" value="1"/>
</dbReference>
<feature type="chain" id="PRO_5020756669" evidence="12">
    <location>
        <begin position="24"/>
        <end position="343"/>
    </location>
</feature>
<accession>A0A4T0V743</accession>
<name>A0A4T0V743_9NEIS</name>
<sequence>MKYPLRSLLAVAVAAALPAIVHAANVDEPWYVGGKVGWSDYYSKDYGLGLTDGDTSNSDKVGAGAFVGYQFNDWFALEGGYDWLGKEGIRNAAGLEAKQRFQGIQLSGKFSTPVTDKLDAYARLGVMGYRASGAFGDKHDGAAPLAALGLEYNIDRNWSTRFEYQYTNHLGKAEDNGLRADNGLLSLGVAYHFGGAPAPVPVAAPAPAPVAAAPQVMEFKLNGDVLFAFNSAKLNDAGQAELATIVQQIKTAQPQQAAINIAGYTDRIGSDAYNLKLSKERAASVGDFLVSQGIPASIITAEGFGKADPVVACDNVAPRAELIKCLQPNRRVIIRAIGQTVQQ</sequence>
<dbReference type="PROSITE" id="PS51123">
    <property type="entry name" value="OMPA_2"/>
    <property type="match status" value="1"/>
</dbReference>
<dbReference type="Proteomes" id="UP000308891">
    <property type="component" value="Unassembled WGS sequence"/>
</dbReference>
<evidence type="ECO:0000256" key="3">
    <source>
        <dbReference type="ARBA" id="ARBA00022452"/>
    </source>
</evidence>